<dbReference type="EMBL" id="BARS01004605">
    <property type="protein sequence ID" value="GAF80768.1"/>
    <property type="molecule type" value="Genomic_DNA"/>
</dbReference>
<gene>
    <name evidence="1" type="ORF">S01H1_08996</name>
</gene>
<comment type="caution">
    <text evidence="1">The sequence shown here is derived from an EMBL/GenBank/DDBJ whole genome shotgun (WGS) entry which is preliminary data.</text>
</comment>
<sequence>MKKYNVQNYIRYKEDLKASMPEHKEFKDYSRDELI</sequence>
<name>X0SI86_9ZZZZ</name>
<dbReference type="AlphaFoldDB" id="X0SI86"/>
<organism evidence="1">
    <name type="scientific">marine sediment metagenome</name>
    <dbReference type="NCBI Taxonomy" id="412755"/>
    <lineage>
        <taxon>unclassified sequences</taxon>
        <taxon>metagenomes</taxon>
        <taxon>ecological metagenomes</taxon>
    </lineage>
</organism>
<protein>
    <submittedName>
        <fullName evidence="1">Uncharacterized protein</fullName>
    </submittedName>
</protein>
<reference evidence="1" key="1">
    <citation type="journal article" date="2014" name="Front. Microbiol.">
        <title>High frequency of phylogenetically diverse reductive dehalogenase-homologous genes in deep subseafloor sedimentary metagenomes.</title>
        <authorList>
            <person name="Kawai M."/>
            <person name="Futagami T."/>
            <person name="Toyoda A."/>
            <person name="Takaki Y."/>
            <person name="Nishi S."/>
            <person name="Hori S."/>
            <person name="Arai W."/>
            <person name="Tsubouchi T."/>
            <person name="Morono Y."/>
            <person name="Uchiyama I."/>
            <person name="Ito T."/>
            <person name="Fujiyama A."/>
            <person name="Inagaki F."/>
            <person name="Takami H."/>
        </authorList>
    </citation>
    <scope>NUCLEOTIDE SEQUENCE</scope>
    <source>
        <strain evidence="1">Expedition CK06-06</strain>
    </source>
</reference>
<evidence type="ECO:0000313" key="1">
    <source>
        <dbReference type="EMBL" id="GAF80768.1"/>
    </source>
</evidence>
<accession>X0SI86</accession>
<feature type="non-terminal residue" evidence="1">
    <location>
        <position position="35"/>
    </location>
</feature>
<proteinExistence type="predicted"/>